<keyword evidence="3" id="KW-0812">Transmembrane</keyword>
<gene>
    <name evidence="6" type="primary">CSON008872</name>
</gene>
<keyword evidence="2" id="KW-0175">Coiled coil</keyword>
<evidence type="ECO:0000256" key="1">
    <source>
        <dbReference type="ARBA" id="ARBA00023121"/>
    </source>
</evidence>
<accession>A0A336LZE7</accession>
<protein>
    <submittedName>
        <fullName evidence="6">CSON008872 protein</fullName>
    </submittedName>
</protein>
<feature type="coiled-coil region" evidence="2">
    <location>
        <begin position="222"/>
        <end position="256"/>
    </location>
</feature>
<dbReference type="InterPro" id="IPR035984">
    <property type="entry name" value="Acyl-CoA-binding_sf"/>
</dbReference>
<dbReference type="Gene3D" id="1.20.80.10">
    <property type="match status" value="1"/>
</dbReference>
<dbReference type="PANTHER" id="PTHR23310:SF77">
    <property type="entry name" value="LD25952P"/>
    <property type="match status" value="1"/>
</dbReference>
<dbReference type="InterPro" id="IPR014352">
    <property type="entry name" value="FERM/acyl-CoA-bd_prot_sf"/>
</dbReference>
<keyword evidence="3" id="KW-1133">Transmembrane helix</keyword>
<evidence type="ECO:0000313" key="5">
    <source>
        <dbReference type="EMBL" id="SSX03008.1"/>
    </source>
</evidence>
<dbReference type="FunFam" id="1.20.80.10:FF:000010">
    <property type="entry name" value="Acyl-CoA-binding domain-containing protein 5"/>
    <property type="match status" value="1"/>
</dbReference>
<evidence type="ECO:0000259" key="4">
    <source>
        <dbReference type="PROSITE" id="PS51228"/>
    </source>
</evidence>
<dbReference type="SUPFAM" id="SSF47027">
    <property type="entry name" value="Acyl-CoA binding protein"/>
    <property type="match status" value="1"/>
</dbReference>
<dbReference type="InterPro" id="IPR000582">
    <property type="entry name" value="Acyl-CoA-binding_protein"/>
</dbReference>
<organism evidence="6">
    <name type="scientific">Culicoides sonorensis</name>
    <name type="common">Biting midge</name>
    <dbReference type="NCBI Taxonomy" id="179676"/>
    <lineage>
        <taxon>Eukaryota</taxon>
        <taxon>Metazoa</taxon>
        <taxon>Ecdysozoa</taxon>
        <taxon>Arthropoda</taxon>
        <taxon>Hexapoda</taxon>
        <taxon>Insecta</taxon>
        <taxon>Pterygota</taxon>
        <taxon>Neoptera</taxon>
        <taxon>Endopterygota</taxon>
        <taxon>Diptera</taxon>
        <taxon>Nematocera</taxon>
        <taxon>Chironomoidea</taxon>
        <taxon>Ceratopogonidae</taxon>
        <taxon>Ceratopogoninae</taxon>
        <taxon>Culicoides</taxon>
        <taxon>Monoculicoides</taxon>
    </lineage>
</organism>
<dbReference type="GO" id="GO:0000062">
    <property type="term" value="F:fatty-acyl-CoA binding"/>
    <property type="evidence" value="ECO:0007669"/>
    <property type="project" value="InterPro"/>
</dbReference>
<evidence type="ECO:0000313" key="6">
    <source>
        <dbReference type="EMBL" id="SSX23375.1"/>
    </source>
</evidence>
<dbReference type="EMBL" id="UFQS01000340">
    <property type="protein sequence ID" value="SSX03008.1"/>
    <property type="molecule type" value="Genomic_DNA"/>
</dbReference>
<dbReference type="GO" id="GO:0006631">
    <property type="term" value="P:fatty acid metabolic process"/>
    <property type="evidence" value="ECO:0007669"/>
    <property type="project" value="TreeGrafter"/>
</dbReference>
<feature type="domain" description="ACB" evidence="4">
    <location>
        <begin position="3"/>
        <end position="101"/>
    </location>
</feature>
<dbReference type="VEuPathDB" id="VectorBase:CSON008872"/>
<dbReference type="EMBL" id="UFQT01000340">
    <property type="protein sequence ID" value="SSX23375.1"/>
    <property type="molecule type" value="Genomic_DNA"/>
</dbReference>
<dbReference type="PROSITE" id="PS51228">
    <property type="entry name" value="ACB_2"/>
    <property type="match status" value="1"/>
</dbReference>
<dbReference type="InterPro" id="IPR022408">
    <property type="entry name" value="Acyl-CoA-binding_prot_CS"/>
</dbReference>
<name>A0A336LZE7_CULSO</name>
<keyword evidence="3" id="KW-0472">Membrane</keyword>
<keyword evidence="1" id="KW-0446">Lipid-binding</keyword>
<dbReference type="Pfam" id="PF00887">
    <property type="entry name" value="ACBP"/>
    <property type="match status" value="1"/>
</dbReference>
<evidence type="ECO:0000256" key="2">
    <source>
        <dbReference type="SAM" id="Coils"/>
    </source>
</evidence>
<reference evidence="6" key="2">
    <citation type="submission" date="2018-07" db="EMBL/GenBank/DDBJ databases">
        <authorList>
            <person name="Quirk P.G."/>
            <person name="Krulwich T.A."/>
        </authorList>
    </citation>
    <scope>NUCLEOTIDE SEQUENCE</scope>
</reference>
<sequence length="300" mass="34377">MTTEERFKAAVNVIRNLPKNGFEFKFLFQGSYQPSNAMMLQFYSYFKQATEGPCKQARPAFWDVVGRAKYDAWMALGNMTKEQAMQNYVDELRKIVETMSFTENVANFVGSISEIENIDVNDLDLVAPEAMKHARSRPGSPFASRDTSPQRAPIMNGMTNGHNALNSESDDEFNSADESDVIVTHHHHLRSRRDLQHSTSNHSFNADIPVPGGHHDYLDPVIENLNITVNQMQKDLKQVQQNYAALEKSVSELKKSQSSYRHLYPKWWPWKNISPGFILFVILWPIVVNRVARNLNNRSK</sequence>
<dbReference type="PANTHER" id="PTHR23310">
    <property type="entry name" value="ACYL-COA-BINDING PROTEIN, ACBP"/>
    <property type="match status" value="1"/>
</dbReference>
<dbReference type="PROSITE" id="PS00880">
    <property type="entry name" value="ACB_1"/>
    <property type="match status" value="1"/>
</dbReference>
<evidence type="ECO:0000256" key="3">
    <source>
        <dbReference type="SAM" id="Phobius"/>
    </source>
</evidence>
<dbReference type="GO" id="GO:0005737">
    <property type="term" value="C:cytoplasm"/>
    <property type="evidence" value="ECO:0007669"/>
    <property type="project" value="TreeGrafter"/>
</dbReference>
<proteinExistence type="predicted"/>
<reference evidence="5" key="1">
    <citation type="submission" date="2018-04" db="EMBL/GenBank/DDBJ databases">
        <authorList>
            <person name="Go L.Y."/>
            <person name="Mitchell J.A."/>
        </authorList>
    </citation>
    <scope>NUCLEOTIDE SEQUENCE</scope>
    <source>
        <tissue evidence="5">Whole organism</tissue>
    </source>
</reference>
<dbReference type="GO" id="GO:0019915">
    <property type="term" value="P:lipid storage"/>
    <property type="evidence" value="ECO:0007669"/>
    <property type="project" value="UniProtKB-ARBA"/>
</dbReference>
<feature type="transmembrane region" description="Helical" evidence="3">
    <location>
        <begin position="273"/>
        <end position="292"/>
    </location>
</feature>
<dbReference type="AlphaFoldDB" id="A0A336LZE7"/>